<proteinExistence type="predicted"/>
<reference evidence="7 8" key="1">
    <citation type="submission" date="2024-02" db="EMBL/GenBank/DDBJ databases">
        <title>First draft genome assembly of two strains of Seiridium cardinale.</title>
        <authorList>
            <person name="Emiliani G."/>
            <person name="Scali E."/>
        </authorList>
    </citation>
    <scope>NUCLEOTIDE SEQUENCE [LARGE SCALE GENOMIC DNA]</scope>
    <source>
        <strain evidence="7 8">BM-138-000479</strain>
    </source>
</reference>
<organism evidence="7 8">
    <name type="scientific">Seiridium cardinale</name>
    <dbReference type="NCBI Taxonomy" id="138064"/>
    <lineage>
        <taxon>Eukaryota</taxon>
        <taxon>Fungi</taxon>
        <taxon>Dikarya</taxon>
        <taxon>Ascomycota</taxon>
        <taxon>Pezizomycotina</taxon>
        <taxon>Sordariomycetes</taxon>
        <taxon>Xylariomycetidae</taxon>
        <taxon>Amphisphaeriales</taxon>
        <taxon>Sporocadaceae</taxon>
        <taxon>Seiridium</taxon>
    </lineage>
</organism>
<evidence type="ECO:0000259" key="6">
    <source>
        <dbReference type="PROSITE" id="PS01124"/>
    </source>
</evidence>
<feature type="domain" description="HTH araC/xylS-type" evidence="6">
    <location>
        <begin position="129"/>
        <end position="148"/>
    </location>
</feature>
<comment type="cofactor">
    <cofactor evidence="1">
        <name>Zn(2+)</name>
        <dbReference type="ChEBI" id="CHEBI:29105"/>
    </cofactor>
</comment>
<accession>A0ABR2XL76</accession>
<comment type="caution">
    <text evidence="7">The sequence shown here is derived from an EMBL/GenBank/DDBJ whole genome shotgun (WGS) entry which is preliminary data.</text>
</comment>
<dbReference type="Proteomes" id="UP001465668">
    <property type="component" value="Unassembled WGS sequence"/>
</dbReference>
<keyword evidence="4" id="KW-0010">Activator</keyword>
<keyword evidence="2" id="KW-0808">Transferase</keyword>
<keyword evidence="5" id="KW-0804">Transcription</keyword>
<dbReference type="InterPro" id="IPR009057">
    <property type="entry name" value="Homeodomain-like_sf"/>
</dbReference>
<dbReference type="EMBL" id="JARVKM010000040">
    <property type="protein sequence ID" value="KAK9774582.1"/>
    <property type="molecule type" value="Genomic_DNA"/>
</dbReference>
<dbReference type="InterPro" id="IPR035451">
    <property type="entry name" value="Ada-like_dom_sf"/>
</dbReference>
<keyword evidence="8" id="KW-1185">Reference proteome</keyword>
<evidence type="ECO:0000256" key="3">
    <source>
        <dbReference type="ARBA" id="ARBA00023015"/>
    </source>
</evidence>
<dbReference type="Gene3D" id="3.40.10.10">
    <property type="entry name" value="DNA Methylphosphotriester Repair Domain"/>
    <property type="match status" value="1"/>
</dbReference>
<dbReference type="SUPFAM" id="SSF57884">
    <property type="entry name" value="Ada DNA repair protein, N-terminal domain (N-Ada 10)"/>
    <property type="match status" value="1"/>
</dbReference>
<dbReference type="InterPro" id="IPR018060">
    <property type="entry name" value="HTH_AraC"/>
</dbReference>
<evidence type="ECO:0000313" key="7">
    <source>
        <dbReference type="EMBL" id="KAK9774582.1"/>
    </source>
</evidence>
<dbReference type="InterPro" id="IPR004026">
    <property type="entry name" value="Ada_DNA_repair_Zn-bd"/>
</dbReference>
<dbReference type="SUPFAM" id="SSF46689">
    <property type="entry name" value="Homeodomain-like"/>
    <property type="match status" value="1"/>
</dbReference>
<dbReference type="Pfam" id="PF02805">
    <property type="entry name" value="Ada_Zn_binding"/>
    <property type="match status" value="1"/>
</dbReference>
<keyword evidence="3" id="KW-0805">Transcription regulation</keyword>
<evidence type="ECO:0000256" key="4">
    <source>
        <dbReference type="ARBA" id="ARBA00023159"/>
    </source>
</evidence>
<evidence type="ECO:0000256" key="5">
    <source>
        <dbReference type="ARBA" id="ARBA00023163"/>
    </source>
</evidence>
<name>A0ABR2XL76_9PEZI</name>
<dbReference type="PROSITE" id="PS01124">
    <property type="entry name" value="HTH_ARAC_FAMILY_2"/>
    <property type="match status" value="1"/>
</dbReference>
<sequence>MLEGDDVVGSARWNAVQRRDPAVDGSFVYAVRTTKIYCRPVCKARLARRANISFYPTAQDAEKAGYRACKRCRPEVAGPMPEERAVRRIRSVVERELAGSTKADKSEDKKAIAPNTHSLARRARVSKWHFHRTFKKVTGLTPAQYKNYEEITRSGASSSETASCDGVAWSRDAEPFVDIFHDHFDANLVRWDGLINTDWPHDLNDPALLGETSHDSAMQSFVMWMSSFGFSINSHLSASNSSDKTTAGTEEGDFS</sequence>
<gene>
    <name evidence="7" type="ORF">SCAR479_08667</name>
</gene>
<dbReference type="Gene3D" id="1.10.10.60">
    <property type="entry name" value="Homeodomain-like"/>
    <property type="match status" value="1"/>
</dbReference>
<evidence type="ECO:0000313" key="8">
    <source>
        <dbReference type="Proteomes" id="UP001465668"/>
    </source>
</evidence>
<keyword evidence="2" id="KW-0489">Methyltransferase</keyword>
<evidence type="ECO:0000256" key="1">
    <source>
        <dbReference type="ARBA" id="ARBA00001947"/>
    </source>
</evidence>
<protein>
    <submittedName>
        <fullName evidence="7">HTH araC/xylS-type domain-containing protein</fullName>
    </submittedName>
</protein>
<evidence type="ECO:0000256" key="2">
    <source>
        <dbReference type="ARBA" id="ARBA00022603"/>
    </source>
</evidence>